<name>A0A1G1WPQ4_9BACT</name>
<protein>
    <submittedName>
        <fullName evidence="1">Uncharacterized protein</fullName>
    </submittedName>
</protein>
<evidence type="ECO:0000313" key="1">
    <source>
        <dbReference type="EMBL" id="OGY29177.1"/>
    </source>
</evidence>
<gene>
    <name evidence="1" type="ORF">A3J50_02495</name>
</gene>
<dbReference type="EMBL" id="MHCX01000033">
    <property type="protein sequence ID" value="OGY29177.1"/>
    <property type="molecule type" value="Genomic_DNA"/>
</dbReference>
<proteinExistence type="predicted"/>
<evidence type="ECO:0000313" key="2">
    <source>
        <dbReference type="Proteomes" id="UP000177821"/>
    </source>
</evidence>
<accession>A0A1G1WPQ4</accession>
<dbReference type="AlphaFoldDB" id="A0A1G1WPQ4"/>
<comment type="caution">
    <text evidence="1">The sequence shown here is derived from an EMBL/GenBank/DDBJ whole genome shotgun (WGS) entry which is preliminary data.</text>
</comment>
<dbReference type="Proteomes" id="UP000177821">
    <property type="component" value="Unassembled WGS sequence"/>
</dbReference>
<organism evidence="1 2">
    <name type="scientific">Candidatus Woykebacteria bacterium RIFCSPHIGHO2_02_FULL_43_16b</name>
    <dbReference type="NCBI Taxonomy" id="1802601"/>
    <lineage>
        <taxon>Bacteria</taxon>
        <taxon>Candidatus Woykeibacteriota</taxon>
    </lineage>
</organism>
<reference evidence="1 2" key="1">
    <citation type="journal article" date="2016" name="Nat. Commun.">
        <title>Thousands of microbial genomes shed light on interconnected biogeochemical processes in an aquifer system.</title>
        <authorList>
            <person name="Anantharaman K."/>
            <person name="Brown C.T."/>
            <person name="Hug L.A."/>
            <person name="Sharon I."/>
            <person name="Castelle C.J."/>
            <person name="Probst A.J."/>
            <person name="Thomas B.C."/>
            <person name="Singh A."/>
            <person name="Wilkins M.J."/>
            <person name="Karaoz U."/>
            <person name="Brodie E.L."/>
            <person name="Williams K.H."/>
            <person name="Hubbard S.S."/>
            <person name="Banfield J.F."/>
        </authorList>
    </citation>
    <scope>NUCLEOTIDE SEQUENCE [LARGE SCALE GENOMIC DNA]</scope>
</reference>
<sequence>MRTVLSYLEWHTLRDADGFTQLVFENSLIKLFPAVTRVGSKITLMLRVSPEVVTPRSSQRSGDRDCGSVEFASVEEAVALMERFAHNYPESYLEFLGLLKSHSEGEKA</sequence>